<dbReference type="InterPro" id="IPR006869">
    <property type="entry name" value="DUF547"/>
</dbReference>
<evidence type="ECO:0000256" key="2">
    <source>
        <dbReference type="ARBA" id="ARBA00023295"/>
    </source>
</evidence>
<dbReference type="EMBL" id="AP012338">
    <property type="protein sequence ID" value="BAM03866.1"/>
    <property type="molecule type" value="Genomic_DNA"/>
</dbReference>
<evidence type="ECO:0000256" key="1">
    <source>
        <dbReference type="ARBA" id="ARBA00022801"/>
    </source>
</evidence>
<protein>
    <submittedName>
        <fullName evidence="7">Putative hydrolase</fullName>
    </submittedName>
</protein>
<reference evidence="7 8" key="1">
    <citation type="submission" date="2012-02" db="EMBL/GenBank/DDBJ databases">
        <title>Complete genome sequence of Phycisphaera mikurensis NBRC 102666.</title>
        <authorList>
            <person name="Ankai A."/>
            <person name="Hosoyama A."/>
            <person name="Terui Y."/>
            <person name="Sekine M."/>
            <person name="Fukai R."/>
            <person name="Kato Y."/>
            <person name="Nakamura S."/>
            <person name="Yamada-Narita S."/>
            <person name="Kawakoshi A."/>
            <person name="Fukunaga Y."/>
            <person name="Yamazaki S."/>
            <person name="Fujita N."/>
        </authorList>
    </citation>
    <scope>NUCLEOTIDE SEQUENCE [LARGE SCALE GENOMIC DNA]</scope>
    <source>
        <strain evidence="8">NBRC 102666 / KCTC 22515 / FYK2301M01</strain>
    </source>
</reference>
<dbReference type="InterPro" id="IPR036452">
    <property type="entry name" value="Ribo_hydro-like"/>
</dbReference>
<dbReference type="Pfam" id="PF01156">
    <property type="entry name" value="IU_nuc_hydro"/>
    <property type="match status" value="1"/>
</dbReference>
<evidence type="ECO:0000259" key="5">
    <source>
        <dbReference type="Pfam" id="PF01156"/>
    </source>
</evidence>
<dbReference type="HOGENOM" id="CLU_463707_0_0_0"/>
<evidence type="ECO:0000256" key="3">
    <source>
        <dbReference type="SAM" id="MobiDB-lite"/>
    </source>
</evidence>
<dbReference type="SUPFAM" id="SSF53590">
    <property type="entry name" value="Nucleoside hydrolase"/>
    <property type="match status" value="1"/>
</dbReference>
<dbReference type="PANTHER" id="PTHR12304">
    <property type="entry name" value="INOSINE-URIDINE PREFERRING NUCLEOSIDE HYDROLASE"/>
    <property type="match status" value="1"/>
</dbReference>
<proteinExistence type="predicted"/>
<feature type="domain" description="DUF547" evidence="6">
    <location>
        <begin position="391"/>
        <end position="499"/>
    </location>
</feature>
<evidence type="ECO:0000313" key="7">
    <source>
        <dbReference type="EMBL" id="BAM03866.1"/>
    </source>
</evidence>
<dbReference type="InterPro" id="IPR023186">
    <property type="entry name" value="IUNH"/>
</dbReference>
<dbReference type="GO" id="GO:0005829">
    <property type="term" value="C:cytosol"/>
    <property type="evidence" value="ECO:0007669"/>
    <property type="project" value="TreeGrafter"/>
</dbReference>
<accession>I0IF28</accession>
<organism evidence="7 8">
    <name type="scientific">Phycisphaera mikurensis (strain NBRC 102666 / KCTC 22515 / FYK2301M01)</name>
    <dbReference type="NCBI Taxonomy" id="1142394"/>
    <lineage>
        <taxon>Bacteria</taxon>
        <taxon>Pseudomonadati</taxon>
        <taxon>Planctomycetota</taxon>
        <taxon>Phycisphaerae</taxon>
        <taxon>Phycisphaerales</taxon>
        <taxon>Phycisphaeraceae</taxon>
        <taxon>Phycisphaera</taxon>
    </lineage>
</organism>
<evidence type="ECO:0000313" key="8">
    <source>
        <dbReference type="Proteomes" id="UP000007881"/>
    </source>
</evidence>
<dbReference type="RefSeq" id="WP_014437084.1">
    <property type="nucleotide sequence ID" value="NC_017080.1"/>
</dbReference>
<name>I0IF28_PHYMF</name>
<sequence length="588" mass="63379">MIRTLLLALLLALAAPRVHAAPADVWLDVDTANGVYDPDDGIMMIQVFHRPDVFRVRGVSTLFGNATLEEAQPIAEHIVRRYGPEVGVHRGAASAEDFGRETDATRAMAAALREKPMHVLAVGPATNLGTVLSLHPELADRVISAVMVAGRRPGQRFQFSDDQPAPFRDANFEKDVPAMRAVLDSGVNLVLAPWEVTRTTWLDPEGLAVLRESGGAGAWIEATTRYWLLGWAANLGTEGFTPFDTLAAGWFTDPGLYAGVPVSVAIVEGPDDGARPVEPRVAGDPKPFLEAREVPEEAANGFYLATVADAFTGRLLEDLAGRTGEPGPPSDTIWHPSPGTGGLDPSAWDAVASRFVTASGRFDYAGLAADPDGLAQLDAYIAAVADADVPRLTRDAHLATAINAYNAWTVRLILDHFAEGRPPASIMEIPEDERWKAVRWRFGGQPLSLDMLEHLLIRPWFAEPRIHFALVCAAASCPPLRAGAYTAEGLDAQLEEQMRRTHGQAPWVGFEAGDEQVRLTALYKWYGQDFVPALTQPVEPDEQASLLPVVAGWNPTLAAALDAGATPAIAWLPYSWAINTPALGEDAK</sequence>
<dbReference type="InterPro" id="IPR001910">
    <property type="entry name" value="Inosine/uridine_hydrolase_dom"/>
</dbReference>
<feature type="signal peptide" evidence="4">
    <location>
        <begin position="1"/>
        <end position="20"/>
    </location>
</feature>
<keyword evidence="1 7" id="KW-0378">Hydrolase</keyword>
<keyword evidence="8" id="KW-1185">Reference proteome</keyword>
<dbReference type="GO" id="GO:0008477">
    <property type="term" value="F:purine nucleosidase activity"/>
    <property type="evidence" value="ECO:0007669"/>
    <property type="project" value="TreeGrafter"/>
</dbReference>
<dbReference type="eggNOG" id="COG1957">
    <property type="taxonomic scope" value="Bacteria"/>
</dbReference>
<dbReference type="KEGG" id="phm:PSMK_17070"/>
<dbReference type="PANTHER" id="PTHR12304:SF4">
    <property type="entry name" value="URIDINE NUCLEOSIDASE"/>
    <property type="match status" value="1"/>
</dbReference>
<feature type="region of interest" description="Disordered" evidence="3">
    <location>
        <begin position="321"/>
        <end position="341"/>
    </location>
</feature>
<dbReference type="GO" id="GO:0006152">
    <property type="term" value="P:purine nucleoside catabolic process"/>
    <property type="evidence" value="ECO:0007669"/>
    <property type="project" value="TreeGrafter"/>
</dbReference>
<dbReference type="OrthoDB" id="526867at2"/>
<gene>
    <name evidence="7" type="ordered locus">PSMK_17070</name>
</gene>
<dbReference type="AlphaFoldDB" id="I0IF28"/>
<dbReference type="Pfam" id="PF04784">
    <property type="entry name" value="DUF547"/>
    <property type="match status" value="1"/>
</dbReference>
<dbReference type="Gene3D" id="3.90.245.10">
    <property type="entry name" value="Ribonucleoside hydrolase-like"/>
    <property type="match status" value="1"/>
</dbReference>
<keyword evidence="4" id="KW-0732">Signal</keyword>
<evidence type="ECO:0000256" key="4">
    <source>
        <dbReference type="SAM" id="SignalP"/>
    </source>
</evidence>
<keyword evidence="2" id="KW-0326">Glycosidase</keyword>
<dbReference type="STRING" id="1142394.PSMK_17070"/>
<dbReference type="Proteomes" id="UP000007881">
    <property type="component" value="Chromosome"/>
</dbReference>
<evidence type="ECO:0000259" key="6">
    <source>
        <dbReference type="Pfam" id="PF04784"/>
    </source>
</evidence>
<feature type="chain" id="PRO_5003629165" evidence="4">
    <location>
        <begin position="21"/>
        <end position="588"/>
    </location>
</feature>
<feature type="domain" description="Inosine/uridine-preferring nucleoside hydrolase" evidence="5">
    <location>
        <begin position="25"/>
        <end position="277"/>
    </location>
</feature>